<feature type="compositionally biased region" description="Polar residues" evidence="2">
    <location>
        <begin position="1468"/>
        <end position="1480"/>
    </location>
</feature>
<gene>
    <name evidence="5" type="primary">LOC109709860</name>
</gene>
<protein>
    <submittedName>
        <fullName evidence="5">Uncharacterized protein LOC109709860 isoform X1</fullName>
    </submittedName>
</protein>
<feature type="compositionally biased region" description="Basic and acidic residues" evidence="2">
    <location>
        <begin position="89"/>
        <end position="139"/>
    </location>
</feature>
<feature type="coiled-coil region" evidence="1">
    <location>
        <begin position="855"/>
        <end position="966"/>
    </location>
</feature>
<dbReference type="Proteomes" id="UP000515123">
    <property type="component" value="Linkage group 1"/>
</dbReference>
<organism evidence="4 5">
    <name type="scientific">Ananas comosus</name>
    <name type="common">Pineapple</name>
    <name type="synonym">Ananas ananas</name>
    <dbReference type="NCBI Taxonomy" id="4615"/>
    <lineage>
        <taxon>Eukaryota</taxon>
        <taxon>Viridiplantae</taxon>
        <taxon>Streptophyta</taxon>
        <taxon>Embryophyta</taxon>
        <taxon>Tracheophyta</taxon>
        <taxon>Spermatophyta</taxon>
        <taxon>Magnoliopsida</taxon>
        <taxon>Liliopsida</taxon>
        <taxon>Poales</taxon>
        <taxon>Bromeliaceae</taxon>
        <taxon>Bromelioideae</taxon>
        <taxon>Ananas</taxon>
    </lineage>
</organism>
<evidence type="ECO:0000313" key="5">
    <source>
        <dbReference type="RefSeq" id="XP_020087804.1"/>
    </source>
</evidence>
<dbReference type="Gene3D" id="3.30.1490.40">
    <property type="match status" value="1"/>
</dbReference>
<dbReference type="PANTHER" id="PTHR46992:SF1">
    <property type="entry name" value="GYF DOMAIN-CONTAINING PROTEIN"/>
    <property type="match status" value="1"/>
</dbReference>
<dbReference type="InterPro" id="IPR003169">
    <property type="entry name" value="GYF"/>
</dbReference>
<feature type="domain" description="GYF" evidence="3">
    <location>
        <begin position="505"/>
        <end position="556"/>
    </location>
</feature>
<evidence type="ECO:0000313" key="4">
    <source>
        <dbReference type="Proteomes" id="UP000515123"/>
    </source>
</evidence>
<accession>A0A6P5EW43</accession>
<dbReference type="SUPFAM" id="SSF55277">
    <property type="entry name" value="GYF domain"/>
    <property type="match status" value="1"/>
</dbReference>
<reference evidence="4" key="1">
    <citation type="journal article" date="2015" name="Nat. Genet.">
        <title>The pineapple genome and the evolution of CAM photosynthesis.</title>
        <authorList>
            <person name="Ming R."/>
            <person name="VanBuren R."/>
            <person name="Wai C.M."/>
            <person name="Tang H."/>
            <person name="Schatz M.C."/>
            <person name="Bowers J.E."/>
            <person name="Lyons E."/>
            <person name="Wang M.L."/>
            <person name="Chen J."/>
            <person name="Biggers E."/>
            <person name="Zhang J."/>
            <person name="Huang L."/>
            <person name="Zhang L."/>
            <person name="Miao W."/>
            <person name="Zhang J."/>
            <person name="Ye Z."/>
            <person name="Miao C."/>
            <person name="Lin Z."/>
            <person name="Wang H."/>
            <person name="Zhou H."/>
            <person name="Yim W.C."/>
            <person name="Priest H.D."/>
            <person name="Zheng C."/>
            <person name="Woodhouse M."/>
            <person name="Edger P.P."/>
            <person name="Guyot R."/>
            <person name="Guo H.B."/>
            <person name="Guo H."/>
            <person name="Zheng G."/>
            <person name="Singh R."/>
            <person name="Sharma A."/>
            <person name="Min X."/>
            <person name="Zheng Y."/>
            <person name="Lee H."/>
            <person name="Gurtowski J."/>
            <person name="Sedlazeck F.J."/>
            <person name="Harkess A."/>
            <person name="McKain M.R."/>
            <person name="Liao Z."/>
            <person name="Fang J."/>
            <person name="Liu J."/>
            <person name="Zhang X."/>
            <person name="Zhang Q."/>
            <person name="Hu W."/>
            <person name="Qin Y."/>
            <person name="Wang K."/>
            <person name="Chen L.Y."/>
            <person name="Shirley N."/>
            <person name="Lin Y.R."/>
            <person name="Liu L.Y."/>
            <person name="Hernandez A.G."/>
            <person name="Wright C.L."/>
            <person name="Bulone V."/>
            <person name="Tuskan G.A."/>
            <person name="Heath K."/>
            <person name="Zee F."/>
            <person name="Moore P.H."/>
            <person name="Sunkar R."/>
            <person name="Leebens-Mack J.H."/>
            <person name="Mockler T."/>
            <person name="Bennetzen J.L."/>
            <person name="Freeling M."/>
            <person name="Sankoff D."/>
            <person name="Paterson A.H."/>
            <person name="Zhu X."/>
            <person name="Yang X."/>
            <person name="Smith J.A."/>
            <person name="Cushman J.C."/>
            <person name="Paull R.E."/>
            <person name="Yu Q."/>
        </authorList>
    </citation>
    <scope>NUCLEOTIDE SEQUENCE [LARGE SCALE GENOMIC DNA]</scope>
    <source>
        <strain evidence="4">cv. F153</strain>
    </source>
</reference>
<evidence type="ECO:0000256" key="1">
    <source>
        <dbReference type="SAM" id="Coils"/>
    </source>
</evidence>
<evidence type="ECO:0000259" key="3">
    <source>
        <dbReference type="PROSITE" id="PS50829"/>
    </source>
</evidence>
<name>A0A6P5EW43_ANACO</name>
<feature type="compositionally biased region" description="Basic and acidic residues" evidence="2">
    <location>
        <begin position="170"/>
        <end position="209"/>
    </location>
</feature>
<dbReference type="OrthoDB" id="6415790at2759"/>
<keyword evidence="1" id="KW-0175">Coiled coil</keyword>
<feature type="compositionally biased region" description="Polar residues" evidence="2">
    <location>
        <begin position="1488"/>
        <end position="1498"/>
    </location>
</feature>
<sequence>MAEGKVDRAEEFVGADKAAAVAASAGKAALSLGHTEEKVPLGFLGESKDQPFSENSIPLSPQWLYVKPIDSKDGRPQNSSSHGSSPDSAQKDAWRLDGSQDKKERRRNAPDIENTRRWREEERETSLLGRKERKNERRNGNNTSRESSDSRISHSSERWNEAPVRNAGNESRRDSKWSSRWGPEDKEKESPPDKKLDADKEKDDSHAEKQPIIGNPRLPSESDSRDKWRPRHRQENRAAPGFGPQRGRGEGSSVGFAPGRGRAKTNVVLPFSSSASTGLIGASPIRTSGILTDTFRYPRGKLLDIYRKQKTLSSFDTKPEGLEEVPCITFSSTVTPLAFLAPEADEEALLEDIWKGKVTSSEENCSSNDQMKGVDDLGDKTYGEISSSFIEGSSADSGVGESKDKLNSLTSGLDKDDIAPAVSESDVCMDSEEKVIEDVNSDFVKNMKLDCLESSSGFDVSAKLPDDSNLLFDTPFIDSTPKPTKFYQNSVSEVKSLEDDNASEELSLFYLDPQGVTQGPFLGADIISWFQEGYFGIDLLVCRSDAPEGTPFRPLGEVIPHLALKPGTGPIVSPSEKSEALDSKRSNLEAILPSSDIRDTFPTNGQEWATSKSWSDQASKFVTDEYKVSSSEGQRLQDLGGQDVEEVLYTGRPKSRSDSVLENLPNEHKDSSFSSSSHHFIGSEVGEAGLRGHKVSKGNDPNLLGLFWSELEGMHSKGPLSSNTASNLDQWIVNNQQDKFNMIDDTSINPDEWPADHMRNNHSNVFPDAIDVGRFSRPEAESNRLSLEEYFLSQQLQKQQLQQQQSLSNRNLDFSAQFVEQMRNSALQQRSISPQLPELDHLSKFQFEIEQQKHLRRLQQQQQQQQQQLKRLQQQQQQEQLQRLQEQQQLQRLQEQQQLQRLHEQQRLQRLQEEQRLQRLQEEQQRLQRLQEEQRLQRLQEEQQRLQRLQEEQLQQHLQMQMMQQKQQQKQQQLLLDQMLHQQLQDSTFGATRMDPHPMHNVLHQSFLRQRMLNEPQQQSHYIQQHNDATIEQLLQAKFGNNLHHVDHNYMFDVQSLSKHKQTLPFEQQLPLGLQQEQIQARQLAAALRHQPGNEEERHGALWSVDEAGPFIRTTASPHQARSARFGPLDFIQPPQRTLSFEQTSLKQKFQLHEPDTDFVKALTQFQGLDQQEQFSSEVNPYQQRFPKQHTSRNMDAVERVGSNSDEELLKRLTESEELERYIEYQVQRSQLEEEKHRDGVNILVKKRNARSSFVGNDGIYQKSVPQFEQSSGFADGVLTSSYGQNEPSWLFAQPVADKSFKATKDRMGFGDSYAESAFAQGVPVSQEEFANANLGNQGSIRSDGRLTFLSPSETSVDRKHFLSNLDEIQNEEFVNAMSGVGQPVGRDQQQKGSAPIRHSSVGSIGGDGVFHNHEVGDDASFGGEMNNNRIPTFLSKGISDSLLQHGHDEQVVSSQVVYSDLASTPSIRGKNLTTITSSDESWRETGGPSSNQASEVPSFNKKDPAEPSFIDILKSTKKPTSEPEASVEPESGAVSKSNKKKGKKGRQIDPSLLGFKVHSNRIMMGEIQRFDD</sequence>
<dbReference type="PANTHER" id="PTHR46992">
    <property type="entry name" value="GYF DOMAIN-CONTAINING PROTEIN"/>
    <property type="match status" value="1"/>
</dbReference>
<dbReference type="RefSeq" id="XP_020087804.1">
    <property type="nucleotide sequence ID" value="XM_020232215.1"/>
</dbReference>
<reference evidence="5" key="2">
    <citation type="submission" date="2025-08" db="UniProtKB">
        <authorList>
            <consortium name="RefSeq"/>
        </authorList>
    </citation>
    <scope>IDENTIFICATION</scope>
    <source>
        <tissue evidence="5">Leaf</tissue>
    </source>
</reference>
<dbReference type="GeneID" id="109709860"/>
<feature type="region of interest" description="Disordered" evidence="2">
    <location>
        <begin position="651"/>
        <end position="678"/>
    </location>
</feature>
<dbReference type="InterPro" id="IPR035445">
    <property type="entry name" value="GYF-like_dom_sf"/>
</dbReference>
<feature type="compositionally biased region" description="Polar residues" evidence="2">
    <location>
        <begin position="76"/>
        <end position="88"/>
    </location>
</feature>
<dbReference type="CDD" id="cd00072">
    <property type="entry name" value="GYF"/>
    <property type="match status" value="1"/>
</dbReference>
<feature type="region of interest" description="Disordered" evidence="2">
    <location>
        <begin position="1468"/>
        <end position="1554"/>
    </location>
</feature>
<dbReference type="Pfam" id="PF02213">
    <property type="entry name" value="GYF"/>
    <property type="match status" value="1"/>
</dbReference>
<keyword evidence="4" id="KW-1185">Reference proteome</keyword>
<feature type="region of interest" description="Disordered" evidence="2">
    <location>
        <begin position="43"/>
        <end position="261"/>
    </location>
</feature>
<feature type="compositionally biased region" description="Basic and acidic residues" evidence="2">
    <location>
        <begin position="655"/>
        <end position="671"/>
    </location>
</feature>
<evidence type="ECO:0000256" key="2">
    <source>
        <dbReference type="SAM" id="MobiDB-lite"/>
    </source>
</evidence>
<proteinExistence type="predicted"/>
<feature type="compositionally biased region" description="Basic and acidic residues" evidence="2">
    <location>
        <begin position="146"/>
        <end position="160"/>
    </location>
</feature>
<dbReference type="PROSITE" id="PS50829">
    <property type="entry name" value="GYF"/>
    <property type="match status" value="1"/>
</dbReference>
<dbReference type="SMART" id="SM00444">
    <property type="entry name" value="GYF"/>
    <property type="match status" value="1"/>
</dbReference>